<protein>
    <submittedName>
        <fullName evidence="2">Alpha/beta hydrolase</fullName>
    </submittedName>
</protein>
<evidence type="ECO:0000313" key="3">
    <source>
        <dbReference type="Proteomes" id="UP000600865"/>
    </source>
</evidence>
<reference evidence="2 3" key="1">
    <citation type="journal article" date="2014" name="Int. J. Syst. Evol. Microbiol.">
        <title>Complete genome sequence of Corynebacterium casei LMG S-19264T (=DSM 44701T), isolated from a smear-ripened cheese.</title>
        <authorList>
            <consortium name="US DOE Joint Genome Institute (JGI-PGF)"/>
            <person name="Walter F."/>
            <person name="Albersmeier A."/>
            <person name="Kalinowski J."/>
            <person name="Ruckert C."/>
        </authorList>
    </citation>
    <scope>NUCLEOTIDE SEQUENCE [LARGE SCALE GENOMIC DNA]</scope>
    <source>
        <strain evidence="2 3">KCTC 23968</strain>
    </source>
</reference>
<sequence length="309" mass="33228">MTLRLIPFFIGLGMGLTACGNPSGPVVTSPMENPYFKATDKMVTVNGVSLRYREEGNIDAPTLVMIHGFTSSLETWDALAADLSDDFRLIRLDLPGHGLSGTDPLSDYSNTRTVEVFNAFVKALDLETPTLLGNSLGGLVAWRAVVANPDIASKLVLISPGGFSINGVTETPVEVPMMVKYYLTKAPEAGVKQASAALFGDASKVSETRISQMRDLMLQPGNGDAFVARAGQFTLPNPEGDLAKVEQPTLIIWGDRDVMVPPEQGQEFANIMPNAKLISYEGVGHVPQEEATSRLAADIRDFILTTETP</sequence>
<dbReference type="InterPro" id="IPR000073">
    <property type="entry name" value="AB_hydrolase_1"/>
</dbReference>
<evidence type="ECO:0000313" key="2">
    <source>
        <dbReference type="EMBL" id="GGX73147.1"/>
    </source>
</evidence>
<proteinExistence type="predicted"/>
<feature type="domain" description="AB hydrolase-1" evidence="1">
    <location>
        <begin position="61"/>
        <end position="291"/>
    </location>
</feature>
<dbReference type="PRINTS" id="PR00111">
    <property type="entry name" value="ABHYDROLASE"/>
</dbReference>
<keyword evidence="3" id="KW-1185">Reference proteome</keyword>
<organism evidence="2 3">
    <name type="scientific">Litorimonas cladophorae</name>
    <dbReference type="NCBI Taxonomy" id="1220491"/>
    <lineage>
        <taxon>Bacteria</taxon>
        <taxon>Pseudomonadati</taxon>
        <taxon>Pseudomonadota</taxon>
        <taxon>Alphaproteobacteria</taxon>
        <taxon>Maricaulales</taxon>
        <taxon>Robiginitomaculaceae</taxon>
    </lineage>
</organism>
<name>A0A918KRG6_9PROT</name>
<dbReference type="Gene3D" id="3.40.50.1820">
    <property type="entry name" value="alpha/beta hydrolase"/>
    <property type="match status" value="1"/>
</dbReference>
<dbReference type="EMBL" id="BMYV01000003">
    <property type="protein sequence ID" value="GGX73147.1"/>
    <property type="molecule type" value="Genomic_DNA"/>
</dbReference>
<dbReference type="PANTHER" id="PTHR46438:SF11">
    <property type="entry name" value="LIPASE-RELATED"/>
    <property type="match status" value="1"/>
</dbReference>
<dbReference type="PROSITE" id="PS51257">
    <property type="entry name" value="PROKAR_LIPOPROTEIN"/>
    <property type="match status" value="1"/>
</dbReference>
<keyword evidence="2" id="KW-0378">Hydrolase</keyword>
<dbReference type="Pfam" id="PF00561">
    <property type="entry name" value="Abhydrolase_1"/>
    <property type="match status" value="1"/>
</dbReference>
<accession>A0A918KRG6</accession>
<dbReference type="InterPro" id="IPR029058">
    <property type="entry name" value="AB_hydrolase_fold"/>
</dbReference>
<dbReference type="GO" id="GO:0016787">
    <property type="term" value="F:hydrolase activity"/>
    <property type="evidence" value="ECO:0007669"/>
    <property type="project" value="UniProtKB-KW"/>
</dbReference>
<dbReference type="RefSeq" id="WP_189586393.1">
    <property type="nucleotide sequence ID" value="NZ_BMYV01000003.1"/>
</dbReference>
<dbReference type="AlphaFoldDB" id="A0A918KRG6"/>
<dbReference type="Proteomes" id="UP000600865">
    <property type="component" value="Unassembled WGS sequence"/>
</dbReference>
<comment type="caution">
    <text evidence="2">The sequence shown here is derived from an EMBL/GenBank/DDBJ whole genome shotgun (WGS) entry which is preliminary data.</text>
</comment>
<dbReference type="SUPFAM" id="SSF53474">
    <property type="entry name" value="alpha/beta-Hydrolases"/>
    <property type="match status" value="1"/>
</dbReference>
<evidence type="ECO:0000259" key="1">
    <source>
        <dbReference type="Pfam" id="PF00561"/>
    </source>
</evidence>
<dbReference type="PANTHER" id="PTHR46438">
    <property type="entry name" value="ALPHA/BETA-HYDROLASES SUPERFAMILY PROTEIN"/>
    <property type="match status" value="1"/>
</dbReference>
<gene>
    <name evidence="2" type="ORF">GCM10011309_23890</name>
</gene>